<dbReference type="EMBL" id="GEFH01001880">
    <property type="protein sequence ID" value="JAP66701.1"/>
    <property type="molecule type" value="mRNA"/>
</dbReference>
<dbReference type="InterPro" id="IPR052769">
    <property type="entry name" value="TPR_domain_protein"/>
</dbReference>
<dbReference type="SMART" id="SM00028">
    <property type="entry name" value="TPR"/>
    <property type="match status" value="3"/>
</dbReference>
<dbReference type="Pfam" id="PF13181">
    <property type="entry name" value="TPR_8"/>
    <property type="match status" value="1"/>
</dbReference>
<protein>
    <submittedName>
        <fullName evidence="3">Putative tetratricopeptide repeat protein 1</fullName>
    </submittedName>
</protein>
<dbReference type="InterPro" id="IPR011990">
    <property type="entry name" value="TPR-like_helical_dom_sf"/>
</dbReference>
<name>A0A131XME6_9ACAR</name>
<dbReference type="PANTHER" id="PTHR46014">
    <property type="entry name" value="TETRATRICOPEPTIDE REPEAT PROTEIN 1"/>
    <property type="match status" value="1"/>
</dbReference>
<dbReference type="AlphaFoldDB" id="A0A131XME6"/>
<evidence type="ECO:0000256" key="2">
    <source>
        <dbReference type="SAM" id="MobiDB-lite"/>
    </source>
</evidence>
<feature type="region of interest" description="Disordered" evidence="2">
    <location>
        <begin position="1"/>
        <end position="52"/>
    </location>
</feature>
<keyword evidence="1" id="KW-0802">TPR repeat</keyword>
<feature type="repeat" description="TPR" evidence="1">
    <location>
        <begin position="153"/>
        <end position="186"/>
    </location>
</feature>
<evidence type="ECO:0000256" key="1">
    <source>
        <dbReference type="PROSITE-ProRule" id="PRU00339"/>
    </source>
</evidence>
<feature type="repeat" description="TPR" evidence="1">
    <location>
        <begin position="119"/>
        <end position="152"/>
    </location>
</feature>
<reference evidence="3" key="1">
    <citation type="journal article" date="2017" name="Ticks Tick Borne Dis.">
        <title>An insight into the sialome of Hyalomma excavatum.</title>
        <authorList>
            <person name="Ribeiro J.M."/>
            <person name="Slovak M."/>
            <person name="Francischetti I.M."/>
        </authorList>
    </citation>
    <scope>NUCLEOTIDE SEQUENCE</scope>
    <source>
        <strain evidence="3">Samish</strain>
        <tissue evidence="3">Salivary glands</tissue>
    </source>
</reference>
<organism evidence="3">
    <name type="scientific">Hyalomma excavatum</name>
    <dbReference type="NCBI Taxonomy" id="257692"/>
    <lineage>
        <taxon>Eukaryota</taxon>
        <taxon>Metazoa</taxon>
        <taxon>Ecdysozoa</taxon>
        <taxon>Arthropoda</taxon>
        <taxon>Chelicerata</taxon>
        <taxon>Arachnida</taxon>
        <taxon>Acari</taxon>
        <taxon>Parasitiformes</taxon>
        <taxon>Ixodida</taxon>
        <taxon>Ixodoidea</taxon>
        <taxon>Ixodidae</taxon>
        <taxon>Hyalomminae</taxon>
        <taxon>Hyalomma</taxon>
    </lineage>
</organism>
<evidence type="ECO:0000313" key="3">
    <source>
        <dbReference type="EMBL" id="JAP66701.1"/>
    </source>
</evidence>
<dbReference type="InterPro" id="IPR019734">
    <property type="entry name" value="TPR_rpt"/>
</dbReference>
<sequence>MASSPKSKYLDDLKKSASVAAGSVVGENSSEGSEEKLLDAEEENAEDSAEEDLYIIDEEELGKIEKTMTDEERKASKERALSLKADGNASFKAGQYLDAMESYTEALKICSLSYSAERSVLYSNRGATWARMEKKKLAIKDCTKAIELNPSYLKPLLKRASLYRETKNLDDALKDYQHVLELDPSIGEARHACMTLPDEIKERNAKLQAEMIDKLKELGNLVLRPFGMSTDNFKLTKDGEGGGYKIQFQK</sequence>
<dbReference type="PROSITE" id="PS50005">
    <property type="entry name" value="TPR"/>
    <property type="match status" value="2"/>
</dbReference>
<feature type="compositionally biased region" description="Acidic residues" evidence="2">
    <location>
        <begin position="40"/>
        <end position="52"/>
    </location>
</feature>
<dbReference type="SUPFAM" id="SSF48452">
    <property type="entry name" value="TPR-like"/>
    <property type="match status" value="1"/>
</dbReference>
<feature type="compositionally biased region" description="Low complexity" evidence="2">
    <location>
        <begin position="22"/>
        <end position="31"/>
    </location>
</feature>
<accession>A0A131XME6</accession>
<dbReference type="Gene3D" id="1.25.40.10">
    <property type="entry name" value="Tetratricopeptide repeat domain"/>
    <property type="match status" value="1"/>
</dbReference>
<dbReference type="PANTHER" id="PTHR46014:SF1">
    <property type="entry name" value="TETRATRICOPEPTIDE REPEAT PROTEIN 1"/>
    <property type="match status" value="1"/>
</dbReference>
<proteinExistence type="evidence at transcript level"/>
<dbReference type="Pfam" id="PF00515">
    <property type="entry name" value="TPR_1"/>
    <property type="match status" value="1"/>
</dbReference>